<dbReference type="AlphaFoldDB" id="A0A559TKE3"/>
<evidence type="ECO:0000313" key="1">
    <source>
        <dbReference type="EMBL" id="TVZ75074.1"/>
    </source>
</evidence>
<sequence length="246" mass="26893">MALQDRPVLGILELDEGLAPDSPRLVPREGSLLNPATFDREIITEMVEGAFVDVIIQGDPSLEDACLEAARRLVDRGADVICADCGFLIRHQAAVSAAVNVPVALSSLLLVPTLLRQLPTAQKLAVITADSRHCTEDMLGIDKLDERSRVVIGGIENGEYVRNQLVRPSVRVSVDQIEREVASCVQQLRDKHPDIAILLFECTGFPVVAAAMRRTTGLPIYDVTDLCRMTLASVTVPIRNEHRRGL</sequence>
<accession>A0A559TKE3</accession>
<evidence type="ECO:0000313" key="2">
    <source>
        <dbReference type="Proteomes" id="UP000319824"/>
    </source>
</evidence>
<dbReference type="Proteomes" id="UP000319824">
    <property type="component" value="Unassembled WGS sequence"/>
</dbReference>
<evidence type="ECO:0008006" key="3">
    <source>
        <dbReference type="Google" id="ProtNLM"/>
    </source>
</evidence>
<gene>
    <name evidence="1" type="ORF">BCL32_0461</name>
</gene>
<organism evidence="1 2">
    <name type="scientific">Rhizobium mongolense USDA 1844</name>
    <dbReference type="NCBI Taxonomy" id="1079460"/>
    <lineage>
        <taxon>Bacteria</taxon>
        <taxon>Pseudomonadati</taxon>
        <taxon>Pseudomonadota</taxon>
        <taxon>Alphaproteobacteria</taxon>
        <taxon>Hyphomicrobiales</taxon>
        <taxon>Rhizobiaceae</taxon>
        <taxon>Rhizobium/Agrobacterium group</taxon>
        <taxon>Rhizobium</taxon>
    </lineage>
</organism>
<dbReference type="RefSeq" id="WP_051154565.1">
    <property type="nucleotide sequence ID" value="NZ_ATTQ01000041.1"/>
</dbReference>
<name>A0A559TKE3_9HYPH</name>
<dbReference type="InterPro" id="IPR010843">
    <property type="entry name" value="Uncharacterised_AroM"/>
</dbReference>
<reference evidence="1 2" key="1">
    <citation type="submission" date="2019-06" db="EMBL/GenBank/DDBJ databases">
        <title>Pac Bio to generate improved reference genome sequences for organisms with transposon mutant libraries (support for FEBA project).</title>
        <authorList>
            <person name="Blow M."/>
        </authorList>
    </citation>
    <scope>NUCLEOTIDE SEQUENCE [LARGE SCALE GENOMIC DNA]</scope>
    <source>
        <strain evidence="1 2">USDA 1844</strain>
    </source>
</reference>
<comment type="caution">
    <text evidence="1">The sequence shown here is derived from an EMBL/GenBank/DDBJ whole genome shotgun (WGS) entry which is preliminary data.</text>
</comment>
<dbReference type="Pfam" id="PF07302">
    <property type="entry name" value="AroM"/>
    <property type="match status" value="1"/>
</dbReference>
<protein>
    <recommendedName>
        <fullName evidence="3">Asp/Glu/hydantoin racemase</fullName>
    </recommendedName>
</protein>
<proteinExistence type="predicted"/>
<dbReference type="EMBL" id="VISO01000001">
    <property type="protein sequence ID" value="TVZ75074.1"/>
    <property type="molecule type" value="Genomic_DNA"/>
</dbReference>